<dbReference type="RefSeq" id="WP_004176154.1">
    <property type="nucleotide sequence ID" value="NZ_CP021106.3"/>
</dbReference>
<dbReference type="EMBL" id="CP021106">
    <property type="protein sequence ID" value="ARO86621.1"/>
    <property type="molecule type" value="Genomic_DNA"/>
</dbReference>
<dbReference type="Pfam" id="PF20572">
    <property type="entry name" value="DUF6781"/>
    <property type="match status" value="1"/>
</dbReference>
<dbReference type="Proteomes" id="UP000012179">
    <property type="component" value="Chromosome"/>
</dbReference>
<proteinExistence type="predicted"/>
<sequence>MQKKTGSRAAHDATADIAALEAEVRGAIAQGDNVQQAVRDLTVKALSTQNRDIESLRRIMTAVMQGVREGAQQELQHKSAHAQTALTPVRDAVAGLDAALAQFAEASKLALEEATGRAQKFSGEELTRVRNELESVENLFLEIVQASAATAQKVVSETLHDLVAHAKRNGTSVGSQLKETLAAFNHEITSAGQTRLEAGLQLTHAITDLMRQVAAGLLTGIAERVKPGDNDRKPG</sequence>
<dbReference type="KEGG" id="nlc:EBAPG3_001840"/>
<organism evidence="1 2">
    <name type="scientific">Nitrosospira lacus</name>
    <dbReference type="NCBI Taxonomy" id="1288494"/>
    <lineage>
        <taxon>Bacteria</taxon>
        <taxon>Pseudomonadati</taxon>
        <taxon>Pseudomonadota</taxon>
        <taxon>Betaproteobacteria</taxon>
        <taxon>Nitrosomonadales</taxon>
        <taxon>Nitrosomonadaceae</taxon>
        <taxon>Nitrosospira</taxon>
    </lineage>
</organism>
<protein>
    <submittedName>
        <fullName evidence="1">Uncharacterized protein</fullName>
    </submittedName>
</protein>
<evidence type="ECO:0000313" key="2">
    <source>
        <dbReference type="Proteomes" id="UP000012179"/>
    </source>
</evidence>
<gene>
    <name evidence="1" type="ORF">EBAPG3_001840</name>
</gene>
<keyword evidence="2" id="KW-1185">Reference proteome</keyword>
<dbReference type="eggNOG" id="ENOG5032UPR">
    <property type="taxonomic scope" value="Bacteria"/>
</dbReference>
<name>A0A1W6SLD6_9PROT</name>
<dbReference type="AlphaFoldDB" id="A0A1W6SLD6"/>
<dbReference type="SUPFAM" id="SSF58113">
    <property type="entry name" value="Apolipoprotein A-I"/>
    <property type="match status" value="1"/>
</dbReference>
<dbReference type="OrthoDB" id="8545235at2"/>
<dbReference type="InterPro" id="IPR046708">
    <property type="entry name" value="DUF6781"/>
</dbReference>
<evidence type="ECO:0000313" key="1">
    <source>
        <dbReference type="EMBL" id="ARO86621.1"/>
    </source>
</evidence>
<reference evidence="1 2" key="1">
    <citation type="journal article" date="2015" name="Int. J. Syst. Evol. Microbiol.">
        <title>Nitrosospira lacus sp. nov., a psychrotolerant, ammonia-oxidizing bacterium from sandy lake sediment.</title>
        <authorList>
            <person name="Urakawa H."/>
            <person name="Garcia J.C."/>
            <person name="Nielsen J.L."/>
            <person name="Le V.Q."/>
            <person name="Kozlowski J.A."/>
            <person name="Stein L.Y."/>
            <person name="Lim C.K."/>
            <person name="Pommerening-Roser A."/>
            <person name="Martens-Habbena W."/>
            <person name="Stahl D.A."/>
            <person name="Klotz M.G."/>
        </authorList>
    </citation>
    <scope>NUCLEOTIDE SEQUENCE [LARGE SCALE GENOMIC DNA]</scope>
    <source>
        <strain evidence="1 2">APG3</strain>
    </source>
</reference>
<accession>A0A1W6SLD6</accession>